<evidence type="ECO:0000313" key="4">
    <source>
        <dbReference type="Proteomes" id="UP001161325"/>
    </source>
</evidence>
<evidence type="ECO:0000256" key="1">
    <source>
        <dbReference type="SAM" id="SignalP"/>
    </source>
</evidence>
<dbReference type="SUPFAM" id="SSF54427">
    <property type="entry name" value="NTF2-like"/>
    <property type="match status" value="1"/>
</dbReference>
<dbReference type="EMBL" id="BRXS01000003">
    <property type="protein sequence ID" value="GLC25911.1"/>
    <property type="molecule type" value="Genomic_DNA"/>
</dbReference>
<keyword evidence="1" id="KW-0732">Signal</keyword>
<dbReference type="InterPro" id="IPR032710">
    <property type="entry name" value="NTF2-like_dom_sf"/>
</dbReference>
<feature type="domain" description="DUF4440" evidence="2">
    <location>
        <begin position="39"/>
        <end position="142"/>
    </location>
</feature>
<dbReference type="InterPro" id="IPR027843">
    <property type="entry name" value="DUF4440"/>
</dbReference>
<dbReference type="PROSITE" id="PS51257">
    <property type="entry name" value="PROKAR_LIPOPROTEIN"/>
    <property type="match status" value="1"/>
</dbReference>
<evidence type="ECO:0000259" key="2">
    <source>
        <dbReference type="Pfam" id="PF14534"/>
    </source>
</evidence>
<proteinExistence type="predicted"/>
<organism evidence="3 4">
    <name type="scientific">Roseisolibacter agri</name>
    <dbReference type="NCBI Taxonomy" id="2014610"/>
    <lineage>
        <taxon>Bacteria</taxon>
        <taxon>Pseudomonadati</taxon>
        <taxon>Gemmatimonadota</taxon>
        <taxon>Gemmatimonadia</taxon>
        <taxon>Gemmatimonadales</taxon>
        <taxon>Gemmatimonadaceae</taxon>
        <taxon>Roseisolibacter</taxon>
    </lineage>
</organism>
<gene>
    <name evidence="3" type="ORF">rosag_24240</name>
</gene>
<accession>A0AA37QBM1</accession>
<protein>
    <recommendedName>
        <fullName evidence="2">DUF4440 domain-containing protein</fullName>
    </recommendedName>
</protein>
<name>A0AA37QBM1_9BACT</name>
<dbReference type="AlphaFoldDB" id="A0AA37QBM1"/>
<reference evidence="3" key="1">
    <citation type="submission" date="2022-08" db="EMBL/GenBank/DDBJ databases">
        <title>Draft genome sequencing of Roseisolibacter agri AW1220.</title>
        <authorList>
            <person name="Tobiishi Y."/>
            <person name="Tonouchi A."/>
        </authorList>
    </citation>
    <scope>NUCLEOTIDE SEQUENCE</scope>
    <source>
        <strain evidence="3">AW1220</strain>
    </source>
</reference>
<comment type="caution">
    <text evidence="3">The sequence shown here is derived from an EMBL/GenBank/DDBJ whole genome shotgun (WGS) entry which is preliminary data.</text>
</comment>
<evidence type="ECO:0000313" key="3">
    <source>
        <dbReference type="EMBL" id="GLC25911.1"/>
    </source>
</evidence>
<dbReference type="Gene3D" id="3.10.450.50">
    <property type="match status" value="1"/>
</dbReference>
<dbReference type="Pfam" id="PF14534">
    <property type="entry name" value="DUF4440"/>
    <property type="match status" value="1"/>
</dbReference>
<dbReference type="Proteomes" id="UP001161325">
    <property type="component" value="Unassembled WGS sequence"/>
</dbReference>
<sequence length="245" mass="26211">MRLRAILPAACVMLGACAARTASVPAPAQAVGSAADADVRDAHRAWWRAFTLGDTARVRALSAPQVVLTMSTGRVLGHAAVLADAGTRGDSTQVRLEWEDEVLQRWSDGAVVTSRFAETVGSARSVYRFVTVMRRDAGGWRVVAAQSTRIPPAVVPYPVPTERLSAYAGRYRQREGSVVLELAVRDGGLVVRRGDGGVDPLIALSPSVFEAPGQARFVLERDDTGQVATLTILGTRAVTHWSRVP</sequence>
<keyword evidence="4" id="KW-1185">Reference proteome</keyword>
<feature type="signal peptide" evidence="1">
    <location>
        <begin position="1"/>
        <end position="18"/>
    </location>
</feature>
<feature type="chain" id="PRO_5041297893" description="DUF4440 domain-containing protein" evidence="1">
    <location>
        <begin position="19"/>
        <end position="245"/>
    </location>
</feature>